<evidence type="ECO:0000256" key="1">
    <source>
        <dbReference type="SAM" id="SignalP"/>
    </source>
</evidence>
<dbReference type="Proteomes" id="UP000078003">
    <property type="component" value="Unassembled WGS sequence"/>
</dbReference>
<proteinExistence type="predicted"/>
<sequence>MPTRRLIPLLSILLLSAAAQAAPDNWLPQAQRMNREIVRKEDRRARLHEHFRGSLSQGESKPQQINLRAGKHYTFFADCSRQCNNIDLTLLRDGRTLIADTDPHASPMFGWYARQSGQYTLTITMPHCIDRVCDYSIQVFEGSQKIL</sequence>
<gene>
    <name evidence="2" type="ORF">A7P85_01575</name>
    <name evidence="3" type="ORF">A7P90_06580</name>
</gene>
<name>A0A1A9RJ70_EIKCO</name>
<protein>
    <submittedName>
        <fullName evidence="3">Uncharacterized protein</fullName>
    </submittedName>
</protein>
<keyword evidence="1" id="KW-0732">Signal</keyword>
<feature type="chain" id="PRO_5015060635" evidence="1">
    <location>
        <begin position="22"/>
        <end position="147"/>
    </location>
</feature>
<dbReference type="AlphaFoldDB" id="A0A1A9RJ70"/>
<comment type="caution">
    <text evidence="3">The sequence shown here is derived from an EMBL/GenBank/DDBJ whole genome shotgun (WGS) entry which is preliminary data.</text>
</comment>
<dbReference type="EMBL" id="LXSF01000001">
    <property type="protein sequence ID" value="OAM18394.1"/>
    <property type="molecule type" value="Genomic_DNA"/>
</dbReference>
<feature type="signal peptide" evidence="1">
    <location>
        <begin position="1"/>
        <end position="21"/>
    </location>
</feature>
<accession>A0A1A9RJ70</accession>
<evidence type="ECO:0000313" key="2">
    <source>
        <dbReference type="EMBL" id="OAM18394.1"/>
    </source>
</evidence>
<dbReference type="OrthoDB" id="8609086at2"/>
<organism evidence="3 4">
    <name type="scientific">Eikenella corrodens</name>
    <dbReference type="NCBI Taxonomy" id="539"/>
    <lineage>
        <taxon>Bacteria</taxon>
        <taxon>Pseudomonadati</taxon>
        <taxon>Pseudomonadota</taxon>
        <taxon>Betaproteobacteria</taxon>
        <taxon>Neisseriales</taxon>
        <taxon>Neisseriaceae</taxon>
        <taxon>Eikenella</taxon>
    </lineage>
</organism>
<dbReference type="RefSeq" id="WP_049257785.1">
    <property type="nucleotide sequence ID" value="NZ_CAJPRZ010000035.1"/>
</dbReference>
<dbReference type="STRING" id="539.A7P85_01575"/>
<dbReference type="EMBL" id="LXSG01000033">
    <property type="protein sequence ID" value="OAM18586.1"/>
    <property type="molecule type" value="Genomic_DNA"/>
</dbReference>
<reference evidence="4 5" key="1">
    <citation type="submission" date="2016-05" db="EMBL/GenBank/DDBJ databases">
        <title>Draft genome of Corynebacterium afermentans subsp. afermentans LCDC 88199T.</title>
        <authorList>
            <person name="Bernier A.-M."/>
            <person name="Bernard K."/>
        </authorList>
    </citation>
    <scope>NUCLEOTIDE SEQUENCE [LARGE SCALE GENOMIC DNA]</scope>
    <source>
        <strain evidence="5">NML01-0328</strain>
        <strain evidence="4">NML04-0072</strain>
    </source>
</reference>
<evidence type="ECO:0000313" key="3">
    <source>
        <dbReference type="EMBL" id="OAM18586.1"/>
    </source>
</evidence>
<dbReference type="Proteomes" id="UP000077589">
    <property type="component" value="Unassembled WGS sequence"/>
</dbReference>
<evidence type="ECO:0000313" key="4">
    <source>
        <dbReference type="Proteomes" id="UP000077589"/>
    </source>
</evidence>
<reference evidence="3" key="2">
    <citation type="submission" date="2016-05" db="EMBL/GenBank/DDBJ databases">
        <authorList>
            <person name="Lavstsen T."/>
            <person name="Jespersen J.S."/>
        </authorList>
    </citation>
    <scope>NUCLEOTIDE SEQUENCE</scope>
    <source>
        <strain evidence="2">NML01-0328</strain>
        <strain evidence="3">NML04-0072</strain>
    </source>
</reference>
<evidence type="ECO:0000313" key="5">
    <source>
        <dbReference type="Proteomes" id="UP000078003"/>
    </source>
</evidence>